<evidence type="ECO:0000313" key="2">
    <source>
        <dbReference type="Proteomes" id="UP000515561"/>
    </source>
</evidence>
<protein>
    <submittedName>
        <fullName evidence="1">Uncharacterized protein</fullName>
    </submittedName>
</protein>
<proteinExistence type="predicted"/>
<dbReference type="KEGG" id="acel:acsn021_03120"/>
<accession>A0A6S6QN16</accession>
<dbReference type="EMBL" id="AP023367">
    <property type="protein sequence ID" value="BCJ92743.1"/>
    <property type="molecule type" value="Genomic_DNA"/>
</dbReference>
<gene>
    <name evidence="1" type="ORF">acsn021_03120</name>
</gene>
<dbReference type="RefSeq" id="WP_184094494.1">
    <property type="nucleotide sequence ID" value="NZ_AP023367.1"/>
</dbReference>
<evidence type="ECO:0000313" key="1">
    <source>
        <dbReference type="EMBL" id="BCJ92743.1"/>
    </source>
</evidence>
<sequence>MLDITPVKDDGMTSCYDVQLESVGKWKGIGYELMYLDNWKFLFKEESTKGEGIWERGVIAPRLYFDNLLETNYLIEKFHGIHIDFIDIPLVELESALDSILDKRLPVLLPVDTYNLPWLNGFYGNIHSRHIILVVGKSKNEGYYCNDTRPYLQEPIAGGLLTLKELNEGYAGGIGHFKISEPQYSFEDICKILKNIDFNMFNSMREFSRYIKENEILSDDIDEFDGGDGIIVRAIRNIVRARIHFQKSLKYINYKYNEICLDSNVNSFNIFIDKWKIIKGLFYKSYIKGDYSCNNIKISKIINELADEEEEAAINMMKELSSIR</sequence>
<organism evidence="1 2">
    <name type="scientific">Anaerocolumna cellulosilytica</name>
    <dbReference type="NCBI Taxonomy" id="433286"/>
    <lineage>
        <taxon>Bacteria</taxon>
        <taxon>Bacillati</taxon>
        <taxon>Bacillota</taxon>
        <taxon>Clostridia</taxon>
        <taxon>Lachnospirales</taxon>
        <taxon>Lachnospiraceae</taxon>
        <taxon>Anaerocolumna</taxon>
    </lineage>
</organism>
<dbReference type="Proteomes" id="UP000515561">
    <property type="component" value="Chromosome"/>
</dbReference>
<dbReference type="AlphaFoldDB" id="A0A6S6QN16"/>
<name>A0A6S6QN16_9FIRM</name>
<reference evidence="1 2" key="1">
    <citation type="journal article" date="2016" name="Int. J. Syst. Evol. Microbiol.">
        <title>Descriptions of Anaerotaenia torta gen. nov., sp. nov. and Anaerocolumna cellulosilytica gen. nov., sp. nov. isolated from a methanogenic reactor of cattle waste.</title>
        <authorList>
            <person name="Uek A."/>
            <person name="Ohtaki Y."/>
            <person name="Kaku N."/>
            <person name="Ueki K."/>
        </authorList>
    </citation>
    <scope>NUCLEOTIDE SEQUENCE [LARGE SCALE GENOMIC DNA]</scope>
    <source>
        <strain evidence="1 2">SN021</strain>
    </source>
</reference>
<keyword evidence="2" id="KW-1185">Reference proteome</keyword>